<evidence type="ECO:0000313" key="2">
    <source>
        <dbReference type="Proteomes" id="UP000606721"/>
    </source>
</evidence>
<comment type="caution">
    <text evidence="1">The sequence shown here is derived from an EMBL/GenBank/DDBJ whole genome shotgun (WGS) entry which is preliminary data.</text>
</comment>
<accession>A0ABR8BVK6</accession>
<name>A0ABR8BVK6_APHFL</name>
<sequence>MMKLTKPLYESDFNLWIEQTVNLLEKGEFAQLDIQNLIEEIEDIGNNRKDALESNLIRVFQHLLKWKYQPQKRSNSWKASITEHSLRLNKSLKKSPSLKRYLEEVFDECYHDARLIASQETGIDIHVFPEICPFNSANVLNPQYLPEDDIGIIFDL</sequence>
<dbReference type="RefSeq" id="WP_174763480.1">
    <property type="nucleotide sequence ID" value="NZ_JACJQT010000006.1"/>
</dbReference>
<dbReference type="Gene3D" id="1.20.1220.20">
    <property type="entry name" value="Uncharcterised protein PF01724"/>
    <property type="match status" value="1"/>
</dbReference>
<dbReference type="PANTHER" id="PTHR34235">
    <property type="entry name" value="SLR1203 PROTEIN-RELATED"/>
    <property type="match status" value="1"/>
</dbReference>
<organism evidence="1 2">
    <name type="scientific">Aphanizomenon flos-aquae FACHB-1040</name>
    <dbReference type="NCBI Taxonomy" id="2692887"/>
    <lineage>
        <taxon>Bacteria</taxon>
        <taxon>Bacillati</taxon>
        <taxon>Cyanobacteriota</taxon>
        <taxon>Cyanophyceae</taxon>
        <taxon>Nostocales</taxon>
        <taxon>Aphanizomenonaceae</taxon>
        <taxon>Aphanizomenon</taxon>
    </lineage>
</organism>
<dbReference type="PANTHER" id="PTHR34235:SF3">
    <property type="entry name" value="SLR1203 PROTEIN"/>
    <property type="match status" value="1"/>
</dbReference>
<evidence type="ECO:0000313" key="1">
    <source>
        <dbReference type="EMBL" id="MBD2277459.1"/>
    </source>
</evidence>
<dbReference type="Pfam" id="PF01724">
    <property type="entry name" value="DUF29"/>
    <property type="match status" value="1"/>
</dbReference>
<dbReference type="EMBL" id="JACJQT010000006">
    <property type="protein sequence ID" value="MBD2277459.1"/>
    <property type="molecule type" value="Genomic_DNA"/>
</dbReference>
<protein>
    <submittedName>
        <fullName evidence="1">DUF29 domain-containing protein</fullName>
    </submittedName>
</protein>
<keyword evidence="2" id="KW-1185">Reference proteome</keyword>
<gene>
    <name evidence="1" type="ORF">H6F99_03710</name>
</gene>
<reference evidence="1 2" key="1">
    <citation type="journal article" date="2020" name="ISME J.">
        <title>Comparative genomics reveals insights into cyanobacterial evolution and habitat adaptation.</title>
        <authorList>
            <person name="Chen M.Y."/>
            <person name="Teng W.K."/>
            <person name="Zhao L."/>
            <person name="Hu C.X."/>
            <person name="Zhou Y.K."/>
            <person name="Han B.P."/>
            <person name="Song L.R."/>
            <person name="Shu W.S."/>
        </authorList>
    </citation>
    <scope>NUCLEOTIDE SEQUENCE [LARGE SCALE GENOMIC DNA]</scope>
    <source>
        <strain evidence="1 2">FACHB-1040</strain>
    </source>
</reference>
<dbReference type="InterPro" id="IPR002636">
    <property type="entry name" value="DUF29"/>
</dbReference>
<dbReference type="Proteomes" id="UP000606721">
    <property type="component" value="Unassembled WGS sequence"/>
</dbReference>
<proteinExistence type="predicted"/>